<dbReference type="SUPFAM" id="SSF52540">
    <property type="entry name" value="P-loop containing nucleoside triphosphate hydrolases"/>
    <property type="match status" value="1"/>
</dbReference>
<evidence type="ECO:0000313" key="7">
    <source>
        <dbReference type="EMBL" id="OJT10442.1"/>
    </source>
</evidence>
<dbReference type="InterPro" id="IPR038718">
    <property type="entry name" value="SNF2-like_sf"/>
</dbReference>
<dbReference type="GO" id="GO:0034728">
    <property type="term" value="P:nucleosome organization"/>
    <property type="evidence" value="ECO:0007669"/>
    <property type="project" value="TreeGrafter"/>
</dbReference>
<dbReference type="Pfam" id="PF00385">
    <property type="entry name" value="Chromo"/>
    <property type="match status" value="1"/>
</dbReference>
<evidence type="ECO:0000256" key="3">
    <source>
        <dbReference type="ARBA" id="ARBA00022840"/>
    </source>
</evidence>
<protein>
    <submittedName>
        <fullName evidence="7">Chromodomain helicase hrp3</fullName>
    </submittedName>
</protein>
<dbReference type="InterPro" id="IPR016197">
    <property type="entry name" value="Chromo-like_dom_sf"/>
</dbReference>
<dbReference type="AlphaFoldDB" id="A0A1M2VSG9"/>
<dbReference type="Proteomes" id="UP000184267">
    <property type="component" value="Unassembled WGS sequence"/>
</dbReference>
<feature type="compositionally biased region" description="Acidic residues" evidence="5">
    <location>
        <begin position="1"/>
        <end position="10"/>
    </location>
</feature>
<comment type="caution">
    <text evidence="7">The sequence shown here is derived from an EMBL/GenBank/DDBJ whole genome shotgun (WGS) entry which is preliminary data.</text>
</comment>
<dbReference type="GO" id="GO:0140658">
    <property type="term" value="F:ATP-dependent chromatin remodeler activity"/>
    <property type="evidence" value="ECO:0007669"/>
    <property type="project" value="TreeGrafter"/>
</dbReference>
<feature type="compositionally biased region" description="Acidic residues" evidence="5">
    <location>
        <begin position="46"/>
        <end position="57"/>
    </location>
</feature>
<feature type="domain" description="Chromo" evidence="6">
    <location>
        <begin position="291"/>
        <end position="352"/>
    </location>
</feature>
<keyword evidence="2" id="KW-0547">Nucleotide-binding</keyword>
<dbReference type="GO" id="GO:0004386">
    <property type="term" value="F:helicase activity"/>
    <property type="evidence" value="ECO:0007669"/>
    <property type="project" value="UniProtKB-KW"/>
</dbReference>
<dbReference type="SMART" id="SM00298">
    <property type="entry name" value="CHROMO"/>
    <property type="match status" value="2"/>
</dbReference>
<reference evidence="7 8" key="1">
    <citation type="submission" date="2016-10" db="EMBL/GenBank/DDBJ databases">
        <title>Genome sequence of the basidiomycete white-rot fungus Trametes pubescens.</title>
        <authorList>
            <person name="Makela M.R."/>
            <person name="Granchi Z."/>
            <person name="Peng M."/>
            <person name="De Vries R.P."/>
            <person name="Grigoriev I."/>
            <person name="Riley R."/>
            <person name="Hilden K."/>
        </authorList>
    </citation>
    <scope>NUCLEOTIDE SEQUENCE [LARGE SCALE GENOMIC DNA]</scope>
    <source>
        <strain evidence="7 8">FBCC735</strain>
    </source>
</reference>
<dbReference type="InterPro" id="IPR000330">
    <property type="entry name" value="SNF2_N"/>
</dbReference>
<evidence type="ECO:0000256" key="4">
    <source>
        <dbReference type="ARBA" id="ARBA00023242"/>
    </source>
</evidence>
<proteinExistence type="predicted"/>
<keyword evidence="4" id="KW-0539">Nucleus</keyword>
<dbReference type="EMBL" id="MNAD01000776">
    <property type="protein sequence ID" value="OJT10442.1"/>
    <property type="molecule type" value="Genomic_DNA"/>
</dbReference>
<dbReference type="GO" id="GO:0042393">
    <property type="term" value="F:histone binding"/>
    <property type="evidence" value="ECO:0007669"/>
    <property type="project" value="TreeGrafter"/>
</dbReference>
<evidence type="ECO:0000256" key="1">
    <source>
        <dbReference type="ARBA" id="ARBA00004123"/>
    </source>
</evidence>
<dbReference type="GO" id="GO:0005524">
    <property type="term" value="F:ATP binding"/>
    <property type="evidence" value="ECO:0007669"/>
    <property type="project" value="UniProtKB-KW"/>
</dbReference>
<keyword evidence="8" id="KW-1185">Reference proteome</keyword>
<dbReference type="InterPro" id="IPR027417">
    <property type="entry name" value="P-loop_NTPase"/>
</dbReference>
<dbReference type="PANTHER" id="PTHR45623:SF14">
    <property type="entry name" value="CHROMODOMAIN-HELICASE-DNA-BINDING PROTEIN 1"/>
    <property type="match status" value="1"/>
</dbReference>
<dbReference type="OrthoDB" id="5857104at2759"/>
<dbReference type="CDD" id="cd18659">
    <property type="entry name" value="CD2_tandem"/>
    <property type="match status" value="1"/>
</dbReference>
<dbReference type="GO" id="GO:0005634">
    <property type="term" value="C:nucleus"/>
    <property type="evidence" value="ECO:0007669"/>
    <property type="project" value="UniProtKB-SubCell"/>
</dbReference>
<dbReference type="PANTHER" id="PTHR45623">
    <property type="entry name" value="CHROMODOMAIN-HELICASE-DNA-BINDING PROTEIN 3-RELATED-RELATED"/>
    <property type="match status" value="1"/>
</dbReference>
<dbReference type="Gene3D" id="3.40.50.10810">
    <property type="entry name" value="Tandem AAA-ATPase domain"/>
    <property type="match status" value="1"/>
</dbReference>
<dbReference type="GO" id="GO:0003677">
    <property type="term" value="F:DNA binding"/>
    <property type="evidence" value="ECO:0007669"/>
    <property type="project" value="TreeGrafter"/>
</dbReference>
<evidence type="ECO:0000256" key="5">
    <source>
        <dbReference type="SAM" id="MobiDB-lite"/>
    </source>
</evidence>
<dbReference type="GO" id="GO:0000785">
    <property type="term" value="C:chromatin"/>
    <property type="evidence" value="ECO:0007669"/>
    <property type="project" value="TreeGrafter"/>
</dbReference>
<accession>A0A1M2VSG9</accession>
<feature type="compositionally biased region" description="Basic residues" evidence="5">
    <location>
        <begin position="104"/>
        <end position="116"/>
    </location>
</feature>
<evidence type="ECO:0000259" key="6">
    <source>
        <dbReference type="PROSITE" id="PS50013"/>
    </source>
</evidence>
<organism evidence="7 8">
    <name type="scientific">Trametes pubescens</name>
    <name type="common">White-rot fungus</name>
    <dbReference type="NCBI Taxonomy" id="154538"/>
    <lineage>
        <taxon>Eukaryota</taxon>
        <taxon>Fungi</taxon>
        <taxon>Dikarya</taxon>
        <taxon>Basidiomycota</taxon>
        <taxon>Agaricomycotina</taxon>
        <taxon>Agaricomycetes</taxon>
        <taxon>Polyporales</taxon>
        <taxon>Polyporaceae</taxon>
        <taxon>Trametes</taxon>
    </lineage>
</organism>
<evidence type="ECO:0000256" key="2">
    <source>
        <dbReference type="ARBA" id="ARBA00022741"/>
    </source>
</evidence>
<comment type="subcellular location">
    <subcellularLocation>
        <location evidence="1">Nucleus</location>
    </subcellularLocation>
</comment>
<dbReference type="SUPFAM" id="SSF54160">
    <property type="entry name" value="Chromo domain-like"/>
    <property type="match status" value="2"/>
</dbReference>
<sequence>MLNGHDDDDPMASGALSPVAPLSNSDDSDNTMQVDSDVDVGRNVDADADGEYDEDDAQSVHEASGPSSSYHNKRVGYEDEAEAEEPNDDEEEDASYADEEYGAPKKRAPKKKKAPSKPKVAPRPSIPDSDSDSDYGARSKKKKKTRSANDEIRVSSRGVKIPNYVDDGHDFEDEDADALALAEVTVPLKEEDEIENVLSHTRDEGHEDDPEDDWYGNIRFHIKWKNFSHLHNTDEVYEFLKRFKGLKRVDNYIKAYKVDQERLNSPKLSREDLETILLRRERDKEELEMHKTVERVIAQRDNSEAVVEYFCKWNGLNYEHCTWELQDEIRPIAKEQIDAFRKREAEAKFPFKSAVYPRYGRPDFEKIKEDPPYIVETGGELKDFQLTGLNWLAYLWSKGENGILADEMGLGKASRIIPTKGAQFS</sequence>
<dbReference type="InterPro" id="IPR023780">
    <property type="entry name" value="Chromo_domain"/>
</dbReference>
<feature type="compositionally biased region" description="Low complexity" evidence="5">
    <location>
        <begin position="117"/>
        <end position="128"/>
    </location>
</feature>
<dbReference type="Gene3D" id="2.40.50.40">
    <property type="match status" value="2"/>
</dbReference>
<feature type="compositionally biased region" description="Acidic residues" evidence="5">
    <location>
        <begin position="78"/>
        <end position="101"/>
    </location>
</feature>
<keyword evidence="7" id="KW-0378">Hydrolase</keyword>
<feature type="compositionally biased region" description="Polar residues" evidence="5">
    <location>
        <begin position="22"/>
        <end position="34"/>
    </location>
</feature>
<dbReference type="PROSITE" id="PS50013">
    <property type="entry name" value="CHROMO_2"/>
    <property type="match status" value="2"/>
</dbReference>
<dbReference type="STRING" id="154538.A0A1M2VSG9"/>
<keyword evidence="3" id="KW-0067">ATP-binding</keyword>
<gene>
    <name evidence="7" type="ORF">TRAPUB_13041</name>
</gene>
<dbReference type="InterPro" id="IPR000953">
    <property type="entry name" value="Chromo/chromo_shadow_dom"/>
</dbReference>
<dbReference type="Pfam" id="PF00176">
    <property type="entry name" value="SNF2-rel_dom"/>
    <property type="match status" value="1"/>
</dbReference>
<dbReference type="GO" id="GO:0003682">
    <property type="term" value="F:chromatin binding"/>
    <property type="evidence" value="ECO:0007669"/>
    <property type="project" value="TreeGrafter"/>
</dbReference>
<evidence type="ECO:0000313" key="8">
    <source>
        <dbReference type="Proteomes" id="UP000184267"/>
    </source>
</evidence>
<dbReference type="GO" id="GO:0016887">
    <property type="term" value="F:ATP hydrolysis activity"/>
    <property type="evidence" value="ECO:0007669"/>
    <property type="project" value="TreeGrafter"/>
</dbReference>
<name>A0A1M2VSG9_TRAPU</name>
<keyword evidence="7" id="KW-0347">Helicase</keyword>
<feature type="domain" description="Chromo" evidence="6">
    <location>
        <begin position="192"/>
        <end position="264"/>
    </location>
</feature>
<feature type="region of interest" description="Disordered" evidence="5">
    <location>
        <begin position="1"/>
        <end position="154"/>
    </location>
</feature>